<dbReference type="Proteomes" id="UP001569151">
    <property type="component" value="Unassembled WGS sequence"/>
</dbReference>
<dbReference type="EMBL" id="JBGOOS010000042">
    <property type="protein sequence ID" value="MEZ8211086.1"/>
    <property type="molecule type" value="Genomic_DNA"/>
</dbReference>
<comment type="caution">
    <text evidence="2">The sequence shown here is derived from an EMBL/GenBank/DDBJ whole genome shotgun (WGS) entry which is preliminary data.</text>
</comment>
<accession>A0ABV4MNI3</accession>
<evidence type="ECO:0000313" key="3">
    <source>
        <dbReference type="Proteomes" id="UP001569151"/>
    </source>
</evidence>
<sequence length="265" mass="30206">MEDVTCYLSDAVPECAASVKDTGSISVVLKPEYSVVKVEPIHQTINPVLRTQTSSDWTLKDVVSAILATIGTAGFLLNFYNLHLSNQNRRKDQYAERFLFWLKEIIYPQHIQPLVTKLTDIARDYNSWVSLEESNEKSSMRERFMERWPEEKIALLNSLPNEESLPYLNEVFSSAKSNILQLDELLLSTFLTDDIVEFPCDESPADTDTDTVVDGEAEVSIEIDSQRCRRLLDQTIQEIYSSIYEAQKNPQTSRQTSVGTPNLKK</sequence>
<dbReference type="RefSeq" id="WP_371720138.1">
    <property type="nucleotide sequence ID" value="NZ_JBGOOF010000042.1"/>
</dbReference>
<evidence type="ECO:0000256" key="1">
    <source>
        <dbReference type="SAM" id="Phobius"/>
    </source>
</evidence>
<protein>
    <submittedName>
        <fullName evidence="2">Uncharacterized protein</fullName>
    </submittedName>
</protein>
<keyword evidence="1" id="KW-1133">Transmembrane helix</keyword>
<proteinExistence type="predicted"/>
<feature type="transmembrane region" description="Helical" evidence="1">
    <location>
        <begin position="62"/>
        <end position="82"/>
    </location>
</feature>
<name>A0ABV4MNI3_9VIBR</name>
<gene>
    <name evidence="2" type="ORF">ACED39_20160</name>
</gene>
<keyword evidence="1" id="KW-0812">Transmembrane</keyword>
<evidence type="ECO:0000313" key="2">
    <source>
        <dbReference type="EMBL" id="MEZ8211086.1"/>
    </source>
</evidence>
<reference evidence="2 3" key="1">
    <citation type="submission" date="2024-06" db="EMBL/GenBank/DDBJ databases">
        <authorList>
            <person name="Steensen K."/>
            <person name="Seneca J."/>
            <person name="Bartlau N."/>
            <person name="Yu A.X."/>
            <person name="Polz M.F."/>
        </authorList>
    </citation>
    <scope>NUCLEOTIDE SEQUENCE [LARGE SCALE GENOMIC DNA]</scope>
    <source>
        <strain evidence="2 3">1F146</strain>
    </source>
</reference>
<keyword evidence="1" id="KW-0472">Membrane</keyword>
<keyword evidence="3" id="KW-1185">Reference proteome</keyword>
<organism evidence="2 3">
    <name type="scientific">Vibrio bivalvicida</name>
    <dbReference type="NCBI Taxonomy" id="1276888"/>
    <lineage>
        <taxon>Bacteria</taxon>
        <taxon>Pseudomonadati</taxon>
        <taxon>Pseudomonadota</taxon>
        <taxon>Gammaproteobacteria</taxon>
        <taxon>Vibrionales</taxon>
        <taxon>Vibrionaceae</taxon>
        <taxon>Vibrio</taxon>
        <taxon>Vibrio oreintalis group</taxon>
    </lineage>
</organism>